<dbReference type="EMBL" id="BJVS01000006">
    <property type="protein sequence ID" value="GEL54051.1"/>
    <property type="molecule type" value="Genomic_DNA"/>
</dbReference>
<dbReference type="InterPro" id="IPR007709">
    <property type="entry name" value="N-FG_amidohydro"/>
</dbReference>
<dbReference type="KEGG" id="abg:Asbog_01177"/>
<dbReference type="GeneID" id="78226242"/>
<evidence type="ECO:0000313" key="1">
    <source>
        <dbReference type="EMBL" id="GEL54051.1"/>
    </source>
</evidence>
<dbReference type="RefSeq" id="WP_083510732.1">
    <property type="nucleotide sequence ID" value="NZ_AP014690.1"/>
</dbReference>
<comment type="caution">
    <text evidence="1">The sequence shown here is derived from an EMBL/GenBank/DDBJ whole genome shotgun (WGS) entry which is preliminary data.</text>
</comment>
<organism evidence="1 2">
    <name type="scientific">Asaia bogorensis NBRC 16594</name>
    <dbReference type="NCBI Taxonomy" id="1231624"/>
    <lineage>
        <taxon>Bacteria</taxon>
        <taxon>Pseudomonadati</taxon>
        <taxon>Pseudomonadota</taxon>
        <taxon>Alphaproteobacteria</taxon>
        <taxon>Acetobacterales</taxon>
        <taxon>Acetobacteraceae</taxon>
        <taxon>Asaia</taxon>
    </lineage>
</organism>
<evidence type="ECO:0000313" key="2">
    <source>
        <dbReference type="Proteomes" id="UP000321287"/>
    </source>
</evidence>
<dbReference type="Proteomes" id="UP000321287">
    <property type="component" value="Unassembled WGS sequence"/>
</dbReference>
<dbReference type="SUPFAM" id="SSF53187">
    <property type="entry name" value="Zn-dependent exopeptidases"/>
    <property type="match status" value="1"/>
</dbReference>
<name>A0AAN4R2X4_9PROT</name>
<sequence>MIQSASWEPELCLSNSFLLHDVAEPVAPLILASPHSGRAYPQSFLGQSRLDLISLRRSEDAYVDLLFEAAPSWGIPLLCAQFPRAYCDVNRYAWELDPGMFRERLPEGSLTNTAKVRSGLGMMARIAGPGRGIYRHQLPVSEATQRIASCWLPYHEALEGMIERCRSRFGTCFLLDLHSMPTIPHLRLPDIILGDLHGTSCAPEIVEGVAHRLGSQGFSVGLNRPYAGGYITERYGTPDRQVHVIQVEISRRLYLDEPTIRPSPDFASLRARLEDALSGIIELAGAFRAYRKPCDNRCIG</sequence>
<dbReference type="Gene3D" id="3.40.630.40">
    <property type="entry name" value="Zn-dependent exopeptidases"/>
    <property type="match status" value="1"/>
</dbReference>
<gene>
    <name evidence="1" type="ORF">ABO01nite_20580</name>
</gene>
<protein>
    <submittedName>
        <fullName evidence="1">N-formylglutamate amidohydrolase</fullName>
    </submittedName>
</protein>
<dbReference type="AlphaFoldDB" id="A0AAN4R2X4"/>
<keyword evidence="2" id="KW-1185">Reference proteome</keyword>
<accession>A0AAN4R2X4</accession>
<dbReference type="Pfam" id="PF05013">
    <property type="entry name" value="FGase"/>
    <property type="match status" value="1"/>
</dbReference>
<proteinExistence type="predicted"/>
<reference evidence="1 2" key="1">
    <citation type="submission" date="2019-07" db="EMBL/GenBank/DDBJ databases">
        <title>Whole genome shotgun sequence of Asaia bogorensis NBRC 16594.</title>
        <authorList>
            <person name="Hosoyama A."/>
            <person name="Uohara A."/>
            <person name="Ohji S."/>
            <person name="Ichikawa N."/>
        </authorList>
    </citation>
    <scope>NUCLEOTIDE SEQUENCE [LARGE SCALE GENOMIC DNA]</scope>
    <source>
        <strain evidence="1 2">NBRC 16594</strain>
    </source>
</reference>